<reference evidence="2" key="1">
    <citation type="submission" date="2023-04" db="EMBL/GenBank/DDBJ databases">
        <title>Phytophthora fragariaefolia NBRC 109709.</title>
        <authorList>
            <person name="Ichikawa N."/>
            <person name="Sato H."/>
            <person name="Tonouchi N."/>
        </authorList>
    </citation>
    <scope>NUCLEOTIDE SEQUENCE</scope>
    <source>
        <strain evidence="2">NBRC 109709</strain>
    </source>
</reference>
<organism evidence="2 3">
    <name type="scientific">Phytophthora fragariaefolia</name>
    <dbReference type="NCBI Taxonomy" id="1490495"/>
    <lineage>
        <taxon>Eukaryota</taxon>
        <taxon>Sar</taxon>
        <taxon>Stramenopiles</taxon>
        <taxon>Oomycota</taxon>
        <taxon>Peronosporomycetes</taxon>
        <taxon>Peronosporales</taxon>
        <taxon>Peronosporaceae</taxon>
        <taxon>Phytophthora</taxon>
    </lineage>
</organism>
<evidence type="ECO:0000313" key="3">
    <source>
        <dbReference type="Proteomes" id="UP001165121"/>
    </source>
</evidence>
<evidence type="ECO:0000313" key="2">
    <source>
        <dbReference type="EMBL" id="GMF42493.1"/>
    </source>
</evidence>
<dbReference type="Proteomes" id="UP001165121">
    <property type="component" value="Unassembled WGS sequence"/>
</dbReference>
<name>A0A9W6XMB1_9STRA</name>
<feature type="region of interest" description="Disordered" evidence="1">
    <location>
        <begin position="175"/>
        <end position="219"/>
    </location>
</feature>
<comment type="caution">
    <text evidence="2">The sequence shown here is derived from an EMBL/GenBank/DDBJ whole genome shotgun (WGS) entry which is preliminary data.</text>
</comment>
<feature type="region of interest" description="Disordered" evidence="1">
    <location>
        <begin position="234"/>
        <end position="285"/>
    </location>
</feature>
<proteinExistence type="predicted"/>
<dbReference type="AlphaFoldDB" id="A0A9W6XMB1"/>
<gene>
    <name evidence="2" type="ORF">Pfra01_001393300</name>
</gene>
<sequence length="285" mass="29367">MLAPNYLNTASATTGATFPTWNSSWYCLAAYIDLQDAETVIAQTTPAARTSSEWASAFKFNERLILTYLSAIKKIGALKHTVWGPCTVRPRCYTTCTTRHAYATAAAAAAVDTVREVYYSTHCKVTKSQPTPLGHTNCPAFTASSLFIMKFIQILALAAIAVAAVIGETTTNATPTVATASGTSSGGSAALSTTTAPSSGTTATSTASDAGAMTASSGSDASIEVGAGSAVTDSTIVGSSSSTGDVNAGDSTSTTDSYARQTRQSPSRVRVQPALHQARPAARHR</sequence>
<protein>
    <submittedName>
        <fullName evidence="2">Unnamed protein product</fullName>
    </submittedName>
</protein>
<evidence type="ECO:0000256" key="1">
    <source>
        <dbReference type="SAM" id="MobiDB-lite"/>
    </source>
</evidence>
<accession>A0A9W6XMB1</accession>
<feature type="compositionally biased region" description="Polar residues" evidence="1">
    <location>
        <begin position="234"/>
        <end position="267"/>
    </location>
</feature>
<keyword evidence="3" id="KW-1185">Reference proteome</keyword>
<dbReference type="EMBL" id="BSXT01001450">
    <property type="protein sequence ID" value="GMF42493.1"/>
    <property type="molecule type" value="Genomic_DNA"/>
</dbReference>